<organism evidence="4 5">
    <name type="scientific">Poecilia formosa</name>
    <name type="common">Amazon molly</name>
    <name type="synonym">Limia formosa</name>
    <dbReference type="NCBI Taxonomy" id="48698"/>
    <lineage>
        <taxon>Eukaryota</taxon>
        <taxon>Metazoa</taxon>
        <taxon>Chordata</taxon>
        <taxon>Craniata</taxon>
        <taxon>Vertebrata</taxon>
        <taxon>Euteleostomi</taxon>
        <taxon>Actinopterygii</taxon>
        <taxon>Neopterygii</taxon>
        <taxon>Teleostei</taxon>
        <taxon>Neoteleostei</taxon>
        <taxon>Acanthomorphata</taxon>
        <taxon>Ovalentaria</taxon>
        <taxon>Atherinomorphae</taxon>
        <taxon>Cyprinodontiformes</taxon>
        <taxon>Poeciliidae</taxon>
        <taxon>Poeciliinae</taxon>
        <taxon>Poecilia</taxon>
    </lineage>
</organism>
<evidence type="ECO:0000313" key="5">
    <source>
        <dbReference type="Proteomes" id="UP000028760"/>
    </source>
</evidence>
<dbReference type="Gene3D" id="3.90.215.10">
    <property type="entry name" value="Gamma Fibrinogen, chain A, domain 1"/>
    <property type="match status" value="1"/>
</dbReference>
<name>A0A096MAK5_POEFO</name>
<dbReference type="SMART" id="SM00186">
    <property type="entry name" value="FBG"/>
    <property type="match status" value="1"/>
</dbReference>
<sequence>PLLQLLSALLLLLVPLLASSQILDCSDVYLQNPSRPSGVYTIYPTGSTSGIQVYCDMDSHGGKWTVFQRRMDGSVSFYRKWNDYKLGFGNPAGEYWLGLERLHNLIRQKSYELVVDMEDFEGNKAYAHYTSFSVGPEWEGYPLYVAGFIDGGAGDTLTYLHFHKFATFDYYQHIGSENCPKHFLGAFWFGPACQYGNPNGVYTWGSEGTRYEVGVIWDSWKGSMYSLKAISMKIRPTE</sequence>
<dbReference type="OMA" id="ENCPKHF"/>
<dbReference type="PROSITE" id="PS51406">
    <property type="entry name" value="FIBRINOGEN_C_2"/>
    <property type="match status" value="1"/>
</dbReference>
<dbReference type="eggNOG" id="KOG2579">
    <property type="taxonomic scope" value="Eukaryota"/>
</dbReference>
<reference evidence="5" key="1">
    <citation type="submission" date="2013-10" db="EMBL/GenBank/DDBJ databases">
        <authorList>
            <person name="Schartl M."/>
            <person name="Warren W."/>
        </authorList>
    </citation>
    <scope>NUCLEOTIDE SEQUENCE [LARGE SCALE GENOMIC DNA]</scope>
    <source>
        <strain evidence="5">female</strain>
    </source>
</reference>
<dbReference type="GeneTree" id="ENSGT00940000154615"/>
<dbReference type="GO" id="GO:0005615">
    <property type="term" value="C:extracellular space"/>
    <property type="evidence" value="ECO:0007669"/>
    <property type="project" value="TreeGrafter"/>
</dbReference>
<dbReference type="Proteomes" id="UP000028760">
    <property type="component" value="Unassembled WGS sequence"/>
</dbReference>
<keyword evidence="1" id="KW-1015">Disulfide bond</keyword>
<dbReference type="CDD" id="cd00087">
    <property type="entry name" value="FReD"/>
    <property type="match status" value="1"/>
</dbReference>
<evidence type="ECO:0000256" key="2">
    <source>
        <dbReference type="SAM" id="SignalP"/>
    </source>
</evidence>
<dbReference type="Pfam" id="PF00147">
    <property type="entry name" value="Fibrinogen_C"/>
    <property type="match status" value="1"/>
</dbReference>
<evidence type="ECO:0000313" key="4">
    <source>
        <dbReference type="Ensembl" id="ENSPFOP00000028446.1"/>
    </source>
</evidence>
<dbReference type="Ensembl" id="ENSPFOT00000026356.1">
    <property type="protein sequence ID" value="ENSPFOP00000028446.1"/>
    <property type="gene ID" value="ENSPFOG00000021923.1"/>
</dbReference>
<dbReference type="InterPro" id="IPR002181">
    <property type="entry name" value="Fibrinogen_a/b/g_C_dom"/>
</dbReference>
<dbReference type="InterPro" id="IPR036056">
    <property type="entry name" value="Fibrinogen-like_C"/>
</dbReference>
<dbReference type="SUPFAM" id="SSF56496">
    <property type="entry name" value="Fibrinogen C-terminal domain-like"/>
    <property type="match status" value="1"/>
</dbReference>
<reference evidence="4" key="3">
    <citation type="submission" date="2025-09" db="UniProtKB">
        <authorList>
            <consortium name="Ensembl"/>
        </authorList>
    </citation>
    <scope>IDENTIFICATION</scope>
</reference>
<dbReference type="PANTHER" id="PTHR19143">
    <property type="entry name" value="FIBRINOGEN/TENASCIN/ANGIOPOEITIN"/>
    <property type="match status" value="1"/>
</dbReference>
<reference evidence="4" key="2">
    <citation type="submission" date="2025-08" db="UniProtKB">
        <authorList>
            <consortium name="Ensembl"/>
        </authorList>
    </citation>
    <scope>IDENTIFICATION</scope>
</reference>
<proteinExistence type="predicted"/>
<protein>
    <recommendedName>
        <fullName evidence="3">Fibrinogen C-terminal domain-containing protein</fullName>
    </recommendedName>
</protein>
<dbReference type="NCBIfam" id="NF040941">
    <property type="entry name" value="GGGWT_bact"/>
    <property type="match status" value="1"/>
</dbReference>
<keyword evidence="5" id="KW-1185">Reference proteome</keyword>
<evidence type="ECO:0000259" key="3">
    <source>
        <dbReference type="PROSITE" id="PS51406"/>
    </source>
</evidence>
<feature type="chain" id="PRO_5001920253" description="Fibrinogen C-terminal domain-containing protein" evidence="2">
    <location>
        <begin position="21"/>
        <end position="238"/>
    </location>
</feature>
<dbReference type="GO" id="GO:0048251">
    <property type="term" value="P:elastic fiber assembly"/>
    <property type="evidence" value="ECO:0007669"/>
    <property type="project" value="TreeGrafter"/>
</dbReference>
<dbReference type="InterPro" id="IPR014716">
    <property type="entry name" value="Fibrinogen_a/b/g_C_1"/>
</dbReference>
<dbReference type="STRING" id="48698.ENSPFOP00000028446"/>
<dbReference type="EMBL" id="AYCK01005994">
    <property type="status" value="NOT_ANNOTATED_CDS"/>
    <property type="molecule type" value="Genomic_DNA"/>
</dbReference>
<feature type="signal peptide" evidence="2">
    <location>
        <begin position="1"/>
        <end position="20"/>
    </location>
</feature>
<feature type="domain" description="Fibrinogen C-terminal" evidence="3">
    <location>
        <begin position="16"/>
        <end position="238"/>
    </location>
</feature>
<accession>A0A096MAK5</accession>
<dbReference type="InterPro" id="IPR050373">
    <property type="entry name" value="Fibrinogen_C-term_domain"/>
</dbReference>
<dbReference type="PANTHER" id="PTHR19143:SF225">
    <property type="entry name" value="MICROFIBRIL-ASSOCIATED GLYCOPROTEIN 4"/>
    <property type="match status" value="1"/>
</dbReference>
<evidence type="ECO:0000256" key="1">
    <source>
        <dbReference type="ARBA" id="ARBA00023157"/>
    </source>
</evidence>
<keyword evidence="2" id="KW-0732">Signal</keyword>
<dbReference type="AlphaFoldDB" id="A0A096MAK5"/>
<dbReference type="FunFam" id="3.90.215.10:FF:000001">
    <property type="entry name" value="Tenascin isoform 1"/>
    <property type="match status" value="1"/>
</dbReference>